<evidence type="ECO:0000259" key="2">
    <source>
        <dbReference type="PROSITE" id="PS51724"/>
    </source>
</evidence>
<dbReference type="InterPro" id="IPR007730">
    <property type="entry name" value="SPOR-like_dom"/>
</dbReference>
<feature type="domain" description="SPOR" evidence="2">
    <location>
        <begin position="293"/>
        <end position="373"/>
    </location>
</feature>
<dbReference type="Proteomes" id="UP001501627">
    <property type="component" value="Unassembled WGS sequence"/>
</dbReference>
<keyword evidence="1" id="KW-1133">Transmembrane helix</keyword>
<reference evidence="4" key="1">
    <citation type="journal article" date="2019" name="Int. J. Syst. Evol. Microbiol.">
        <title>The Global Catalogue of Microorganisms (GCM) 10K type strain sequencing project: providing services to taxonomists for standard genome sequencing and annotation.</title>
        <authorList>
            <consortium name="The Broad Institute Genomics Platform"/>
            <consortium name="The Broad Institute Genome Sequencing Center for Infectious Disease"/>
            <person name="Wu L."/>
            <person name="Ma J."/>
        </authorList>
    </citation>
    <scope>NUCLEOTIDE SEQUENCE [LARGE SCALE GENOMIC DNA]</scope>
    <source>
        <strain evidence="4">JCM 17561</strain>
    </source>
</reference>
<feature type="transmembrane region" description="Helical" evidence="1">
    <location>
        <begin position="164"/>
        <end position="187"/>
    </location>
</feature>
<keyword evidence="1" id="KW-0812">Transmembrane</keyword>
<evidence type="ECO:0000313" key="4">
    <source>
        <dbReference type="Proteomes" id="UP001501627"/>
    </source>
</evidence>
<dbReference type="RefSeq" id="WP_344869686.1">
    <property type="nucleotide sequence ID" value="NZ_BAABBP010000019.1"/>
</dbReference>
<evidence type="ECO:0000256" key="1">
    <source>
        <dbReference type="SAM" id="Phobius"/>
    </source>
</evidence>
<evidence type="ECO:0000313" key="3">
    <source>
        <dbReference type="EMBL" id="GAA3997960.1"/>
    </source>
</evidence>
<proteinExistence type="predicted"/>
<dbReference type="EMBL" id="BAABBP010000019">
    <property type="protein sequence ID" value="GAA3997960.1"/>
    <property type="molecule type" value="Genomic_DNA"/>
</dbReference>
<feature type="transmembrane region" description="Helical" evidence="1">
    <location>
        <begin position="107"/>
        <end position="130"/>
    </location>
</feature>
<sequence>MQAPHDTADSLQTRAREPRAANIAPLLYQAALADRAVRHYLPAFERQDAVGRVLAGWNWAAALLPLPWLVFRRLWREAALGLLALLALAALAWAAPRLWPQLPLPMLAGVVLAMLLLLCAACGLYGDALVHAQVRRRIDAAVTAASTVSDALQLLRGQASGRRWGAVVGVCSIAVLAGAAAIGWRVYGQSPVAAPDAGGVSAPSLEPLPQQPAAVPEVALTESTSSQPLPAEPLVPADTEAAVASQAGAEPGAQQVPAVALPVRAADQEPAPARAVTKKAADRAPATTITTAAPASRRLYVNVGLFADPDNVRRARERLQQAGLPVQVQAVARSDGRRLQRLRVGPFGSAAQASDAVRTLQAMGLDAQPVVEAAAGG</sequence>
<gene>
    <name evidence="3" type="ORF">GCM10022279_22080</name>
</gene>
<dbReference type="Pfam" id="PF05036">
    <property type="entry name" value="SPOR"/>
    <property type="match status" value="1"/>
</dbReference>
<keyword evidence="4" id="KW-1185">Reference proteome</keyword>
<dbReference type="InterPro" id="IPR036680">
    <property type="entry name" value="SPOR-like_sf"/>
</dbReference>
<feature type="transmembrane region" description="Helical" evidence="1">
    <location>
        <begin position="49"/>
        <end position="71"/>
    </location>
</feature>
<dbReference type="SUPFAM" id="SSF110997">
    <property type="entry name" value="Sporulation related repeat"/>
    <property type="match status" value="1"/>
</dbReference>
<dbReference type="Gene3D" id="3.30.70.1070">
    <property type="entry name" value="Sporulation related repeat"/>
    <property type="match status" value="1"/>
</dbReference>
<feature type="transmembrane region" description="Helical" evidence="1">
    <location>
        <begin position="78"/>
        <end position="95"/>
    </location>
</feature>
<dbReference type="PROSITE" id="PS51724">
    <property type="entry name" value="SPOR"/>
    <property type="match status" value="1"/>
</dbReference>
<protein>
    <recommendedName>
        <fullName evidence="2">SPOR domain-containing protein</fullName>
    </recommendedName>
</protein>
<comment type="caution">
    <text evidence="3">The sequence shown here is derived from an EMBL/GenBank/DDBJ whole genome shotgun (WGS) entry which is preliminary data.</text>
</comment>
<keyword evidence="1" id="KW-0472">Membrane</keyword>
<name>A0ABP7RIC1_9BURK</name>
<organism evidence="3 4">
    <name type="scientific">Comamonas faecalis</name>
    <dbReference type="NCBI Taxonomy" id="1387849"/>
    <lineage>
        <taxon>Bacteria</taxon>
        <taxon>Pseudomonadati</taxon>
        <taxon>Pseudomonadota</taxon>
        <taxon>Betaproteobacteria</taxon>
        <taxon>Burkholderiales</taxon>
        <taxon>Comamonadaceae</taxon>
        <taxon>Comamonas</taxon>
    </lineage>
</organism>
<accession>A0ABP7RIC1</accession>